<dbReference type="AlphaFoldDB" id="A0A174C9A9"/>
<gene>
    <name evidence="2" type="primary">tmcAL</name>
    <name evidence="3" type="ORF">ERS852470_01431</name>
</gene>
<evidence type="ECO:0000313" key="4">
    <source>
        <dbReference type="Proteomes" id="UP000095558"/>
    </source>
</evidence>
<feature type="binding site" evidence="2">
    <location>
        <position position="189"/>
    </location>
    <ligand>
        <name>ATP</name>
        <dbReference type="ChEBI" id="CHEBI:30616"/>
    </ligand>
</feature>
<dbReference type="Gene3D" id="3.40.50.620">
    <property type="entry name" value="HUPs"/>
    <property type="match status" value="1"/>
</dbReference>
<dbReference type="InterPro" id="IPR014729">
    <property type="entry name" value="Rossmann-like_a/b/a_fold"/>
</dbReference>
<evidence type="ECO:0000256" key="1">
    <source>
        <dbReference type="ARBA" id="ARBA00022694"/>
    </source>
</evidence>
<dbReference type="Proteomes" id="UP000095558">
    <property type="component" value="Unassembled WGS sequence"/>
</dbReference>
<comment type="similarity">
    <text evidence="2">Belongs to the TmcAL family.</text>
</comment>
<keyword evidence="2" id="KW-0436">Ligase</keyword>
<feature type="binding site" evidence="2">
    <location>
        <position position="102"/>
    </location>
    <ligand>
        <name>ATP</name>
        <dbReference type="ChEBI" id="CHEBI:30616"/>
    </ligand>
</feature>
<dbReference type="GO" id="GO:0000049">
    <property type="term" value="F:tRNA binding"/>
    <property type="evidence" value="ECO:0007669"/>
    <property type="project" value="UniProtKB-KW"/>
</dbReference>
<keyword evidence="2" id="KW-0820">tRNA-binding</keyword>
<dbReference type="NCBIfam" id="NF010191">
    <property type="entry name" value="PRK13670.1"/>
    <property type="match status" value="1"/>
</dbReference>
<feature type="binding site" evidence="2">
    <location>
        <begin position="7"/>
        <end position="20"/>
    </location>
    <ligand>
        <name>ATP</name>
        <dbReference type="ChEBI" id="CHEBI:30616"/>
    </ligand>
</feature>
<dbReference type="GO" id="GO:0006400">
    <property type="term" value="P:tRNA modification"/>
    <property type="evidence" value="ECO:0007669"/>
    <property type="project" value="UniProtKB-UniRule"/>
</dbReference>
<keyword evidence="2" id="KW-0694">RNA-binding</keyword>
<proteinExistence type="inferred from homology"/>
<dbReference type="EMBL" id="CYZV01000013">
    <property type="protein sequence ID" value="CUO09734.1"/>
    <property type="molecule type" value="Genomic_DNA"/>
</dbReference>
<dbReference type="EC" id="6.3.4.-" evidence="2"/>
<comment type="caution">
    <text evidence="2">Lacks conserved residue(s) required for the propagation of feature annotation.</text>
</comment>
<keyword evidence="1 2" id="KW-0819">tRNA processing</keyword>
<comment type="function">
    <text evidence="2">Catalyzes the formation of N(4)-acetylcytidine (ac(4)C) at the wobble position of elongator tRNA(Met), using acetate and ATP as substrates. First activates an acetate ion to form acetyladenylate (Ac-AMP) and then transfers the acetyl group to tRNA to form ac(4)C34.</text>
</comment>
<dbReference type="SUPFAM" id="SSF52374">
    <property type="entry name" value="Nucleotidylyl transferase"/>
    <property type="match status" value="1"/>
</dbReference>
<dbReference type="RefSeq" id="WP_055276128.1">
    <property type="nucleotide sequence ID" value="NZ_CYZV01000013.1"/>
</dbReference>
<dbReference type="PANTHER" id="PTHR37825:SF1">
    <property type="entry name" value="TRNA(MET) CYTIDINE ACETATE LIGASE"/>
    <property type="match status" value="1"/>
</dbReference>
<dbReference type="GO" id="GO:0005737">
    <property type="term" value="C:cytoplasm"/>
    <property type="evidence" value="ECO:0007669"/>
    <property type="project" value="UniProtKB-SubCell"/>
</dbReference>
<feature type="binding site" evidence="2">
    <location>
        <position position="164"/>
    </location>
    <ligand>
        <name>ATP</name>
        <dbReference type="ChEBI" id="CHEBI:30616"/>
    </ligand>
</feature>
<comment type="catalytic activity">
    <reaction evidence="2">
        <text>cytidine(34) in elongator tRNA(Met) + acetate + ATP = N(4)-acetylcytidine(34) in elongator tRNA(Met) + AMP + diphosphate</text>
        <dbReference type="Rhea" id="RHEA:58144"/>
        <dbReference type="Rhea" id="RHEA-COMP:10693"/>
        <dbReference type="Rhea" id="RHEA-COMP:10694"/>
        <dbReference type="ChEBI" id="CHEBI:30089"/>
        <dbReference type="ChEBI" id="CHEBI:30616"/>
        <dbReference type="ChEBI" id="CHEBI:33019"/>
        <dbReference type="ChEBI" id="CHEBI:74900"/>
        <dbReference type="ChEBI" id="CHEBI:82748"/>
        <dbReference type="ChEBI" id="CHEBI:456215"/>
    </reaction>
</comment>
<dbReference type="OrthoDB" id="9769796at2"/>
<evidence type="ECO:0000313" key="3">
    <source>
        <dbReference type="EMBL" id="CUO09734.1"/>
    </source>
</evidence>
<dbReference type="Pfam" id="PF05636">
    <property type="entry name" value="HIGH_NTase1"/>
    <property type="match status" value="1"/>
</dbReference>
<organism evidence="3 4">
    <name type="scientific">Clostridium disporicum</name>
    <dbReference type="NCBI Taxonomy" id="84024"/>
    <lineage>
        <taxon>Bacteria</taxon>
        <taxon>Bacillati</taxon>
        <taxon>Bacillota</taxon>
        <taxon>Clostridia</taxon>
        <taxon>Eubacteriales</taxon>
        <taxon>Clostridiaceae</taxon>
        <taxon>Clostridium</taxon>
    </lineage>
</organism>
<dbReference type="PANTHER" id="PTHR37825">
    <property type="entry name" value="TRNA(MET) CYTIDINE ACETATE LIGASE"/>
    <property type="match status" value="1"/>
</dbReference>
<accession>A0A174C9A9</accession>
<keyword evidence="2" id="KW-0963">Cytoplasm</keyword>
<dbReference type="GO" id="GO:0005524">
    <property type="term" value="F:ATP binding"/>
    <property type="evidence" value="ECO:0007669"/>
    <property type="project" value="UniProtKB-KW"/>
</dbReference>
<keyword evidence="2" id="KW-0067">ATP-binding</keyword>
<keyword evidence="2" id="KW-0547">Nucleotide-binding</keyword>
<reference evidence="3 4" key="1">
    <citation type="submission" date="2015-09" db="EMBL/GenBank/DDBJ databases">
        <authorList>
            <consortium name="Pathogen Informatics"/>
        </authorList>
    </citation>
    <scope>NUCLEOTIDE SEQUENCE [LARGE SCALE GENOMIC DNA]</scope>
    <source>
        <strain evidence="3 4">2789STDY5834855</strain>
    </source>
</reference>
<comment type="subcellular location">
    <subcellularLocation>
        <location evidence="2">Cytoplasm</location>
    </subcellularLocation>
</comment>
<dbReference type="HAMAP" id="MF_01539">
    <property type="entry name" value="TmcAL"/>
    <property type="match status" value="1"/>
</dbReference>
<dbReference type="InterPro" id="IPR008513">
    <property type="entry name" value="tRNA(Met)_cyd_acetate_ligase"/>
</dbReference>
<evidence type="ECO:0000256" key="2">
    <source>
        <dbReference type="HAMAP-Rule" id="MF_01539"/>
    </source>
</evidence>
<protein>
    <recommendedName>
        <fullName evidence="2">tRNA(Met) cytidine acetate ligase</fullName>
        <ecNumber evidence="2">6.3.4.-</ecNumber>
    </recommendedName>
</protein>
<sequence length="401" mass="45637">MNITGIITEYNPFHNGHKFHLEEAKKQTNCDGVICIMSGNFVQRGGPAIVDKWQRTEMALNNGVDLIIELPTFYAVSSAEFFAKGAVSILNSLGVVDNIFFGSECGDSKKLLEIAKVLVSEDSDFQNLLKRNLSLGLTFAKSREKSLIEYLNDEDINNIVTSSNNILGIEYIKAILKLGSSINPVTLRREGSNYNDKEISTSFSSATSIREVLKSSSPIENIKNLIPLESYEIFSKLQEENYDFIFDEEMFKYIKYKIQTNCINFNNLYEITEGLENKIIKEISSSNSYDEFILKIKSKRYTYSKISRLLTHIYLGLDNDYFKNIEDTNNLYARVLGFNKKGREILSLIKSNSSIPLITKVPRFSDNPLLKFDLQATAAYSILNNKVNPYNDYLKSPIIKY</sequence>
<dbReference type="GO" id="GO:0016879">
    <property type="term" value="F:ligase activity, forming carbon-nitrogen bonds"/>
    <property type="evidence" value="ECO:0007669"/>
    <property type="project" value="UniProtKB-UniRule"/>
</dbReference>
<name>A0A174C9A9_9CLOT</name>